<comment type="caution">
    <text evidence="1">The sequence shown here is derived from an EMBL/GenBank/DDBJ whole genome shotgun (WGS) entry which is preliminary data.</text>
</comment>
<reference evidence="1" key="1">
    <citation type="journal article" date="2014" name="Int. J. Syst. Evol. Microbiol.">
        <title>Complete genome sequence of Corynebacterium casei LMG S-19264T (=DSM 44701T), isolated from a smear-ripened cheese.</title>
        <authorList>
            <consortium name="US DOE Joint Genome Institute (JGI-PGF)"/>
            <person name="Walter F."/>
            <person name="Albersmeier A."/>
            <person name="Kalinowski J."/>
            <person name="Ruckert C."/>
        </authorList>
    </citation>
    <scope>NUCLEOTIDE SEQUENCE</scope>
    <source>
        <strain evidence="1">KCTC 42651</strain>
    </source>
</reference>
<reference evidence="1" key="2">
    <citation type="submission" date="2020-09" db="EMBL/GenBank/DDBJ databases">
        <authorList>
            <person name="Sun Q."/>
            <person name="Kim S."/>
        </authorList>
    </citation>
    <scope>NUCLEOTIDE SEQUENCE</scope>
    <source>
        <strain evidence="1">KCTC 42651</strain>
    </source>
</reference>
<dbReference type="Pfam" id="PF11964">
    <property type="entry name" value="SpoIIAA-like"/>
    <property type="match status" value="1"/>
</dbReference>
<dbReference type="SUPFAM" id="SSF52091">
    <property type="entry name" value="SpoIIaa-like"/>
    <property type="match status" value="1"/>
</dbReference>
<dbReference type="InterPro" id="IPR021866">
    <property type="entry name" value="SpoIIAA-like"/>
</dbReference>
<protein>
    <submittedName>
        <fullName evidence="1">Uncharacterized protein</fullName>
    </submittedName>
</protein>
<dbReference type="InterPro" id="IPR038396">
    <property type="entry name" value="SpoIIAA-like_sf"/>
</dbReference>
<dbReference type="Proteomes" id="UP000630353">
    <property type="component" value="Unassembled WGS sequence"/>
</dbReference>
<gene>
    <name evidence="1" type="ORF">GCM10017083_01390</name>
</gene>
<proteinExistence type="predicted"/>
<organism evidence="1 2">
    <name type="scientific">Thalassobaculum fulvum</name>
    <dbReference type="NCBI Taxonomy" id="1633335"/>
    <lineage>
        <taxon>Bacteria</taxon>
        <taxon>Pseudomonadati</taxon>
        <taxon>Pseudomonadota</taxon>
        <taxon>Alphaproteobacteria</taxon>
        <taxon>Rhodospirillales</taxon>
        <taxon>Thalassobaculaceae</taxon>
        <taxon>Thalassobaculum</taxon>
    </lineage>
</organism>
<dbReference type="AlphaFoldDB" id="A0A918XMF7"/>
<dbReference type="RefSeq" id="WP_189986981.1">
    <property type="nucleotide sequence ID" value="NZ_BMZS01000001.1"/>
</dbReference>
<sequence>MSEDSERRRFAAGERLAWHVDQERSVLTVTCRGGVTDDDLLASIPRIWHEHPEVIACHTLVDARELTSEGGWSWSALREIARRWREYACGRDRGLRIAIVTTDNWVAMLASAFVLDYRGRRIRCFDEPADARHWIGRP</sequence>
<name>A0A918XMF7_9PROT</name>
<dbReference type="EMBL" id="BMZS01000001">
    <property type="protein sequence ID" value="GHD39493.1"/>
    <property type="molecule type" value="Genomic_DNA"/>
</dbReference>
<dbReference type="Gene3D" id="3.40.50.10600">
    <property type="entry name" value="SpoIIaa-like domains"/>
    <property type="match status" value="1"/>
</dbReference>
<keyword evidence="2" id="KW-1185">Reference proteome</keyword>
<evidence type="ECO:0000313" key="1">
    <source>
        <dbReference type="EMBL" id="GHD39493.1"/>
    </source>
</evidence>
<accession>A0A918XMF7</accession>
<evidence type="ECO:0000313" key="2">
    <source>
        <dbReference type="Proteomes" id="UP000630353"/>
    </source>
</evidence>
<dbReference type="InterPro" id="IPR036513">
    <property type="entry name" value="STAS_dom_sf"/>
</dbReference>